<proteinExistence type="predicted"/>
<dbReference type="EMBL" id="MUJZ01002733">
    <property type="protein sequence ID" value="OTF83644.1"/>
    <property type="molecule type" value="Genomic_DNA"/>
</dbReference>
<dbReference type="AlphaFoldDB" id="A0A1Y3BUH3"/>
<evidence type="ECO:0000313" key="2">
    <source>
        <dbReference type="EMBL" id="OTF83644.1"/>
    </source>
</evidence>
<organism evidence="2 3">
    <name type="scientific">Euroglyphus maynei</name>
    <name type="common">Mayne's house dust mite</name>
    <dbReference type="NCBI Taxonomy" id="6958"/>
    <lineage>
        <taxon>Eukaryota</taxon>
        <taxon>Metazoa</taxon>
        <taxon>Ecdysozoa</taxon>
        <taxon>Arthropoda</taxon>
        <taxon>Chelicerata</taxon>
        <taxon>Arachnida</taxon>
        <taxon>Acari</taxon>
        <taxon>Acariformes</taxon>
        <taxon>Sarcoptiformes</taxon>
        <taxon>Astigmata</taxon>
        <taxon>Psoroptidia</taxon>
        <taxon>Analgoidea</taxon>
        <taxon>Pyroglyphidae</taxon>
        <taxon>Pyroglyphinae</taxon>
        <taxon>Euroglyphus</taxon>
    </lineage>
</organism>
<accession>A0A1Y3BUH3</accession>
<name>A0A1Y3BUH3_EURMA</name>
<feature type="compositionally biased region" description="Low complexity" evidence="1">
    <location>
        <begin position="226"/>
        <end position="237"/>
    </location>
</feature>
<feature type="region of interest" description="Disordered" evidence="1">
    <location>
        <begin position="198"/>
        <end position="237"/>
    </location>
</feature>
<dbReference type="OrthoDB" id="10038576at2759"/>
<protein>
    <submittedName>
        <fullName evidence="2">Uncharacterized protein</fullName>
    </submittedName>
</protein>
<keyword evidence="3" id="KW-1185">Reference proteome</keyword>
<gene>
    <name evidence="2" type="ORF">BLA29_001137</name>
</gene>
<feature type="region of interest" description="Disordered" evidence="1">
    <location>
        <begin position="1"/>
        <end position="23"/>
    </location>
</feature>
<dbReference type="Proteomes" id="UP000194236">
    <property type="component" value="Unassembled WGS sequence"/>
</dbReference>
<feature type="compositionally biased region" description="Polar residues" evidence="1">
    <location>
        <begin position="201"/>
        <end position="216"/>
    </location>
</feature>
<evidence type="ECO:0000313" key="3">
    <source>
        <dbReference type="Proteomes" id="UP000194236"/>
    </source>
</evidence>
<feature type="compositionally biased region" description="Basic and acidic residues" evidence="1">
    <location>
        <begin position="1"/>
        <end position="12"/>
    </location>
</feature>
<sequence>MKRTRQRVDAGEPRNSYASIANFSSRGGYHGYNHKYGSSNSSNSNRPRTSCPADAIMEHQASLLQQLCQQGPMAAAFMANHAQTQPPATLATVSNKSAADQFNTGGGYNQFLTQLQSSMNPNNDNNMAMAATLFNNLQANEIAAAAAAAAATNNSLFNANNMAAAAAFDAQLLRDILESGAAAAAAAVASAENHNNVASVQSSEKMQLQQSISSKHSTTDDPNELNKSSNNGSISSGNKHRFNVDDLFFDYFGDPNILTDAAASVAGCQSNKDTTISSEHDPIATAAFGDEIDEKNPQRTDDDQLAKPGIDRSQEANHYTVYDDDPRKTCVRICYWKQCPTPTPRQPSIID</sequence>
<evidence type="ECO:0000256" key="1">
    <source>
        <dbReference type="SAM" id="MobiDB-lite"/>
    </source>
</evidence>
<comment type="caution">
    <text evidence="2">The sequence shown here is derived from an EMBL/GenBank/DDBJ whole genome shotgun (WGS) entry which is preliminary data.</text>
</comment>
<reference evidence="2 3" key="1">
    <citation type="submission" date="2017-03" db="EMBL/GenBank/DDBJ databases">
        <title>Genome Survey of Euroglyphus maynei.</title>
        <authorList>
            <person name="Arlian L.G."/>
            <person name="Morgan M.S."/>
            <person name="Rider S.D."/>
        </authorList>
    </citation>
    <scope>NUCLEOTIDE SEQUENCE [LARGE SCALE GENOMIC DNA]</scope>
    <source>
        <strain evidence="2">Arlian Lab</strain>
        <tissue evidence="2">Whole body</tissue>
    </source>
</reference>